<dbReference type="Gene3D" id="1.10.3470.10">
    <property type="entry name" value="ABC transporter involved in vitamin B12 uptake, BtuC"/>
    <property type="match status" value="1"/>
</dbReference>
<dbReference type="GO" id="GO:0005886">
    <property type="term" value="C:plasma membrane"/>
    <property type="evidence" value="ECO:0007669"/>
    <property type="project" value="UniProtKB-SubCell"/>
</dbReference>
<dbReference type="GO" id="GO:0022857">
    <property type="term" value="F:transmembrane transporter activity"/>
    <property type="evidence" value="ECO:0007669"/>
    <property type="project" value="InterPro"/>
</dbReference>
<organism evidence="9 10">
    <name type="scientific">Symbiobacterium thermophilum</name>
    <dbReference type="NCBI Taxonomy" id="2734"/>
    <lineage>
        <taxon>Bacteria</taxon>
        <taxon>Bacillati</taxon>
        <taxon>Bacillota</taxon>
        <taxon>Clostridia</taxon>
        <taxon>Eubacteriales</taxon>
        <taxon>Symbiobacteriaceae</taxon>
        <taxon>Symbiobacterium</taxon>
    </lineage>
</organism>
<dbReference type="Proteomes" id="UP000732377">
    <property type="component" value="Unassembled WGS sequence"/>
</dbReference>
<evidence type="ECO:0000256" key="5">
    <source>
        <dbReference type="ARBA" id="ARBA00022692"/>
    </source>
</evidence>
<dbReference type="SUPFAM" id="SSF81345">
    <property type="entry name" value="ABC transporter involved in vitamin B12 uptake, BtuC"/>
    <property type="match status" value="1"/>
</dbReference>
<evidence type="ECO:0000256" key="4">
    <source>
        <dbReference type="ARBA" id="ARBA00022475"/>
    </source>
</evidence>
<keyword evidence="7 8" id="KW-0472">Membrane</keyword>
<feature type="non-terminal residue" evidence="9">
    <location>
        <position position="1"/>
    </location>
</feature>
<keyword evidence="5 8" id="KW-0812">Transmembrane</keyword>
<evidence type="ECO:0000256" key="3">
    <source>
        <dbReference type="ARBA" id="ARBA00022448"/>
    </source>
</evidence>
<evidence type="ECO:0000313" key="10">
    <source>
        <dbReference type="Proteomes" id="UP000732377"/>
    </source>
</evidence>
<feature type="transmembrane region" description="Helical" evidence="8">
    <location>
        <begin position="12"/>
        <end position="37"/>
    </location>
</feature>
<name>A0A953IB74_SYMTR</name>
<reference evidence="9" key="1">
    <citation type="submission" date="2017-11" db="EMBL/GenBank/DDBJ databases">
        <title>Three new genomes from thermophilic consortium.</title>
        <authorList>
            <person name="Quaggio R."/>
            <person name="Amgarten D."/>
            <person name="Setubal J.C."/>
        </authorList>
    </citation>
    <scope>NUCLEOTIDE SEQUENCE</scope>
    <source>
        <strain evidence="9">ZCTH01-B2</strain>
    </source>
</reference>
<evidence type="ECO:0000256" key="6">
    <source>
        <dbReference type="ARBA" id="ARBA00022989"/>
    </source>
</evidence>
<evidence type="ECO:0000313" key="9">
    <source>
        <dbReference type="EMBL" id="MBY6277828.1"/>
    </source>
</evidence>
<evidence type="ECO:0000256" key="7">
    <source>
        <dbReference type="ARBA" id="ARBA00023136"/>
    </source>
</evidence>
<dbReference type="InterPro" id="IPR000522">
    <property type="entry name" value="ABC_transptr_permease_BtuC"/>
</dbReference>
<dbReference type="Pfam" id="PF01032">
    <property type="entry name" value="FecCD"/>
    <property type="match status" value="1"/>
</dbReference>
<gene>
    <name evidence="9" type="ORF">CWE10_16860</name>
</gene>
<protein>
    <submittedName>
        <fullName evidence="9">Iron ABC transporter permease</fullName>
    </submittedName>
</protein>
<dbReference type="InterPro" id="IPR037294">
    <property type="entry name" value="ABC_BtuC-like"/>
</dbReference>
<dbReference type="EMBL" id="PIUK01000256">
    <property type="protein sequence ID" value="MBY6277828.1"/>
    <property type="molecule type" value="Genomic_DNA"/>
</dbReference>
<evidence type="ECO:0000256" key="2">
    <source>
        <dbReference type="ARBA" id="ARBA00007935"/>
    </source>
</evidence>
<keyword evidence="3" id="KW-0813">Transport</keyword>
<proteinExistence type="inferred from homology"/>
<comment type="caution">
    <text evidence="9">The sequence shown here is derived from an EMBL/GenBank/DDBJ whole genome shotgun (WGS) entry which is preliminary data.</text>
</comment>
<keyword evidence="6 8" id="KW-1133">Transmembrane helix</keyword>
<keyword evidence="4" id="KW-1003">Cell membrane</keyword>
<accession>A0A953IB74</accession>
<comment type="subcellular location">
    <subcellularLocation>
        <location evidence="1">Cell membrane</location>
        <topology evidence="1">Multi-pass membrane protein</topology>
    </subcellularLocation>
</comment>
<dbReference type="AlphaFoldDB" id="A0A953IB74"/>
<evidence type="ECO:0000256" key="8">
    <source>
        <dbReference type="SAM" id="Phobius"/>
    </source>
</evidence>
<sequence>LLLLGADLVGQHALPVSLPVGVITAALGAPYFLFLLYRTNARM</sequence>
<comment type="similarity">
    <text evidence="2">Belongs to the binding-protein-dependent transport system permease family. FecCD subfamily.</text>
</comment>
<evidence type="ECO:0000256" key="1">
    <source>
        <dbReference type="ARBA" id="ARBA00004651"/>
    </source>
</evidence>